<proteinExistence type="predicted"/>
<name>A0ACC0ETQ7_9BASI</name>
<evidence type="ECO:0000313" key="2">
    <source>
        <dbReference type="Proteomes" id="UP001060170"/>
    </source>
</evidence>
<organism evidence="1 2">
    <name type="scientific">Puccinia striiformis f. sp. tritici</name>
    <dbReference type="NCBI Taxonomy" id="168172"/>
    <lineage>
        <taxon>Eukaryota</taxon>
        <taxon>Fungi</taxon>
        <taxon>Dikarya</taxon>
        <taxon>Basidiomycota</taxon>
        <taxon>Pucciniomycotina</taxon>
        <taxon>Pucciniomycetes</taxon>
        <taxon>Pucciniales</taxon>
        <taxon>Pucciniaceae</taxon>
        <taxon>Puccinia</taxon>
    </lineage>
</organism>
<reference evidence="1 2" key="3">
    <citation type="journal article" date="2022" name="Microbiol. Spectr.">
        <title>Folding features and dynamics of 3D genome architecture in plant fungal pathogens.</title>
        <authorList>
            <person name="Xia C."/>
        </authorList>
    </citation>
    <scope>NUCLEOTIDE SEQUENCE [LARGE SCALE GENOMIC DNA]</scope>
    <source>
        <strain evidence="1 2">93-210</strain>
    </source>
</reference>
<keyword evidence="2" id="KW-1185">Reference proteome</keyword>
<sequence length="72" mass="8012">MDIQATIQFYSNIRTKKWPGIIRIESNSNSNTRIDSIQCAMPCLQVAVIDSLLESLEALLTISSLRTVKANS</sequence>
<reference evidence="2" key="1">
    <citation type="journal article" date="2018" name="BMC Genomics">
        <title>Genomic insights into host adaptation between the wheat stripe rust pathogen (Puccinia striiformis f. sp. tritici) and the barley stripe rust pathogen (Puccinia striiformis f. sp. hordei).</title>
        <authorList>
            <person name="Xia C."/>
            <person name="Wang M."/>
            <person name="Yin C."/>
            <person name="Cornejo O.E."/>
            <person name="Hulbert S.H."/>
            <person name="Chen X."/>
        </authorList>
    </citation>
    <scope>NUCLEOTIDE SEQUENCE [LARGE SCALE GENOMIC DNA]</scope>
    <source>
        <strain evidence="2">93-210</strain>
    </source>
</reference>
<evidence type="ECO:0000313" key="1">
    <source>
        <dbReference type="EMBL" id="KAI7959281.1"/>
    </source>
</evidence>
<protein>
    <submittedName>
        <fullName evidence="1">Uncharacterized protein</fullName>
    </submittedName>
</protein>
<accession>A0ACC0ETQ7</accession>
<gene>
    <name evidence="1" type="ORF">MJO28_003072</name>
</gene>
<reference evidence="2" key="2">
    <citation type="journal article" date="2018" name="Mol. Plant Microbe Interact.">
        <title>Genome sequence resources for the wheat stripe rust pathogen (Puccinia striiformis f. sp. tritici) and the barley stripe rust pathogen (Puccinia striiformis f. sp. hordei).</title>
        <authorList>
            <person name="Xia C."/>
            <person name="Wang M."/>
            <person name="Yin C."/>
            <person name="Cornejo O.E."/>
            <person name="Hulbert S.H."/>
            <person name="Chen X."/>
        </authorList>
    </citation>
    <scope>NUCLEOTIDE SEQUENCE [LARGE SCALE GENOMIC DNA]</scope>
    <source>
        <strain evidence="2">93-210</strain>
    </source>
</reference>
<comment type="caution">
    <text evidence="1">The sequence shown here is derived from an EMBL/GenBank/DDBJ whole genome shotgun (WGS) entry which is preliminary data.</text>
</comment>
<dbReference type="Proteomes" id="UP001060170">
    <property type="component" value="Chromosome 3"/>
</dbReference>
<dbReference type="EMBL" id="CM045867">
    <property type="protein sequence ID" value="KAI7959281.1"/>
    <property type="molecule type" value="Genomic_DNA"/>
</dbReference>